<sequence>MAVEVAAFVGTAAEQHGAYYGRDVSEVIVEVEKIQRLEAEDLPIVRAQIDARVAHLWPDV</sequence>
<dbReference type="Proteomes" id="UP001299970">
    <property type="component" value="Unassembled WGS sequence"/>
</dbReference>
<gene>
    <name evidence="1" type="ORF">MMF94_36880</name>
</gene>
<evidence type="ECO:0000313" key="2">
    <source>
        <dbReference type="Proteomes" id="UP001299970"/>
    </source>
</evidence>
<reference evidence="1 2" key="1">
    <citation type="submission" date="2022-03" db="EMBL/GenBank/DDBJ databases">
        <title>Pseudonocardia alaer sp. nov., a novel actinomycete isolated from reed forest soil.</title>
        <authorList>
            <person name="Wang L."/>
        </authorList>
    </citation>
    <scope>NUCLEOTIDE SEQUENCE [LARGE SCALE GENOMIC DNA]</scope>
    <source>
        <strain evidence="1 2">Y-16303</strain>
    </source>
</reference>
<name>A0ABS9TRX0_9PSEU</name>
<keyword evidence="2" id="KW-1185">Reference proteome</keyword>
<dbReference type="RefSeq" id="WP_241042108.1">
    <property type="nucleotide sequence ID" value="NZ_BAAAJF010000010.1"/>
</dbReference>
<organism evidence="1 2">
    <name type="scientific">Pseudonocardia alaniniphila</name>
    <dbReference type="NCBI Taxonomy" id="75291"/>
    <lineage>
        <taxon>Bacteria</taxon>
        <taxon>Bacillati</taxon>
        <taxon>Actinomycetota</taxon>
        <taxon>Actinomycetes</taxon>
        <taxon>Pseudonocardiales</taxon>
        <taxon>Pseudonocardiaceae</taxon>
        <taxon>Pseudonocardia</taxon>
    </lineage>
</organism>
<evidence type="ECO:0000313" key="1">
    <source>
        <dbReference type="EMBL" id="MCH6171302.1"/>
    </source>
</evidence>
<accession>A0ABS9TRX0</accession>
<protein>
    <submittedName>
        <fullName evidence="1">Uncharacterized protein</fullName>
    </submittedName>
</protein>
<dbReference type="EMBL" id="JAKXMK010000041">
    <property type="protein sequence ID" value="MCH6171302.1"/>
    <property type="molecule type" value="Genomic_DNA"/>
</dbReference>
<proteinExistence type="predicted"/>
<comment type="caution">
    <text evidence="1">The sequence shown here is derived from an EMBL/GenBank/DDBJ whole genome shotgun (WGS) entry which is preliminary data.</text>
</comment>